<dbReference type="AlphaFoldDB" id="A0A1G8TTW4"/>
<proteinExistence type="predicted"/>
<reference evidence="2 3" key="1">
    <citation type="submission" date="2016-10" db="EMBL/GenBank/DDBJ databases">
        <authorList>
            <person name="de Groot N.N."/>
        </authorList>
    </citation>
    <scope>NUCLEOTIDE SEQUENCE [LARGE SCALE GENOMIC DNA]</scope>
    <source>
        <strain evidence="2 3">DSM 2895</strain>
    </source>
</reference>
<dbReference type="EMBL" id="FNED01000018">
    <property type="protein sequence ID" value="SDJ44919.1"/>
    <property type="molecule type" value="Genomic_DNA"/>
</dbReference>
<evidence type="ECO:0008006" key="4">
    <source>
        <dbReference type="Google" id="ProtNLM"/>
    </source>
</evidence>
<evidence type="ECO:0000256" key="1">
    <source>
        <dbReference type="SAM" id="MobiDB-lite"/>
    </source>
</evidence>
<feature type="region of interest" description="Disordered" evidence="1">
    <location>
        <begin position="89"/>
        <end position="125"/>
    </location>
</feature>
<sequence>MYTHYTTRQLVLAMDIEIVISDHHLCRIVDAAVEKEGLVKLEDYFLDGTKIEANANKYTFVWRKSTEKYDQKLDEKFQQIVTSIEEVTREDEQAEKETDFQGKWEETPITSEKIEDKQPLKSIFR</sequence>
<dbReference type="PANTHER" id="PTHR33408">
    <property type="entry name" value="TRANSPOSASE"/>
    <property type="match status" value="1"/>
</dbReference>
<feature type="compositionally biased region" description="Basic and acidic residues" evidence="1">
    <location>
        <begin position="89"/>
        <end position="119"/>
    </location>
</feature>
<accession>A0A1G8TTW4</accession>
<dbReference type="PANTHER" id="PTHR33408:SF2">
    <property type="entry name" value="TRANSPOSASE DDE DOMAIN-CONTAINING PROTEIN"/>
    <property type="match status" value="1"/>
</dbReference>
<organism evidence="2 3">
    <name type="scientific">Aneurinibacillus migulanus</name>
    <name type="common">Bacillus migulanus</name>
    <dbReference type="NCBI Taxonomy" id="47500"/>
    <lineage>
        <taxon>Bacteria</taxon>
        <taxon>Bacillati</taxon>
        <taxon>Bacillota</taxon>
        <taxon>Bacilli</taxon>
        <taxon>Bacillales</taxon>
        <taxon>Paenibacillaceae</taxon>
        <taxon>Aneurinibacillus group</taxon>
        <taxon>Aneurinibacillus</taxon>
    </lineage>
</organism>
<evidence type="ECO:0000313" key="3">
    <source>
        <dbReference type="Proteomes" id="UP000182836"/>
    </source>
</evidence>
<dbReference type="Proteomes" id="UP000182836">
    <property type="component" value="Unassembled WGS sequence"/>
</dbReference>
<evidence type="ECO:0000313" key="2">
    <source>
        <dbReference type="EMBL" id="SDJ44919.1"/>
    </source>
</evidence>
<gene>
    <name evidence="2" type="ORF">SAMN04487909_11815</name>
</gene>
<protein>
    <recommendedName>
        <fullName evidence="4">Transposase</fullName>
    </recommendedName>
</protein>
<name>A0A1G8TTW4_ANEMI</name>